<keyword evidence="2" id="KW-1185">Reference proteome</keyword>
<reference evidence="2" key="1">
    <citation type="submission" date="2016-10" db="EMBL/GenBank/DDBJ databases">
        <authorList>
            <person name="Varghese N."/>
            <person name="Submissions S."/>
        </authorList>
    </citation>
    <scope>NUCLEOTIDE SEQUENCE [LARGE SCALE GENOMIC DNA]</scope>
    <source>
        <strain evidence="2">CGMCC 1.8981</strain>
    </source>
</reference>
<dbReference type="AlphaFoldDB" id="A0A1H6FYT5"/>
<protein>
    <submittedName>
        <fullName evidence="1">Uncharacterized protein</fullName>
    </submittedName>
</protein>
<accession>A0A1H6FYT5</accession>
<dbReference type="Proteomes" id="UP000199112">
    <property type="component" value="Unassembled WGS sequence"/>
</dbReference>
<proteinExistence type="predicted"/>
<name>A0A1H6FYT5_9EURY</name>
<sequence>MDCLNYSWTSSCITMGNTPISGAAGMQGPVGYTLHQSATC</sequence>
<evidence type="ECO:0000313" key="2">
    <source>
        <dbReference type="Proteomes" id="UP000199112"/>
    </source>
</evidence>
<dbReference type="EMBL" id="FNWL01000002">
    <property type="protein sequence ID" value="SEH15173.1"/>
    <property type="molecule type" value="Genomic_DNA"/>
</dbReference>
<organism evidence="1 2">
    <name type="scientific">Natronorubrum sediminis</name>
    <dbReference type="NCBI Taxonomy" id="640943"/>
    <lineage>
        <taxon>Archaea</taxon>
        <taxon>Methanobacteriati</taxon>
        <taxon>Methanobacteriota</taxon>
        <taxon>Stenosarchaea group</taxon>
        <taxon>Halobacteria</taxon>
        <taxon>Halobacteriales</taxon>
        <taxon>Natrialbaceae</taxon>
        <taxon>Natronorubrum</taxon>
    </lineage>
</organism>
<gene>
    <name evidence="1" type="ORF">SAMN04487967_1953</name>
</gene>
<evidence type="ECO:0000313" key="1">
    <source>
        <dbReference type="EMBL" id="SEH15173.1"/>
    </source>
</evidence>